<dbReference type="Proteomes" id="UP000606653">
    <property type="component" value="Unassembled WGS sequence"/>
</dbReference>
<feature type="domain" description="SIS" evidence="5">
    <location>
        <begin position="104"/>
        <end position="237"/>
    </location>
</feature>
<evidence type="ECO:0000259" key="4">
    <source>
        <dbReference type="PROSITE" id="PS51071"/>
    </source>
</evidence>
<proteinExistence type="predicted"/>
<dbReference type="PROSITE" id="PS51071">
    <property type="entry name" value="HTH_RPIR"/>
    <property type="match status" value="1"/>
</dbReference>
<dbReference type="InterPro" id="IPR046348">
    <property type="entry name" value="SIS_dom_sf"/>
</dbReference>
<feature type="domain" description="HTH rpiR-type" evidence="4">
    <location>
        <begin position="1"/>
        <end position="73"/>
    </location>
</feature>
<dbReference type="InterPro" id="IPR047640">
    <property type="entry name" value="RpiR-like"/>
</dbReference>
<protein>
    <submittedName>
        <fullName evidence="6">RpiR family transcriptional regulator</fullName>
    </submittedName>
</protein>
<evidence type="ECO:0000313" key="6">
    <source>
        <dbReference type="EMBL" id="GGO00130.1"/>
    </source>
</evidence>
<accession>A0ABQ2L274</accession>
<dbReference type="PANTHER" id="PTHR30514:SF1">
    <property type="entry name" value="HTH-TYPE TRANSCRIPTIONAL REGULATOR HEXR-RELATED"/>
    <property type="match status" value="1"/>
</dbReference>
<dbReference type="SUPFAM" id="SSF53697">
    <property type="entry name" value="SIS domain"/>
    <property type="match status" value="1"/>
</dbReference>
<reference evidence="7" key="1">
    <citation type="journal article" date="2019" name="Int. J. Syst. Evol. Microbiol.">
        <title>The Global Catalogue of Microorganisms (GCM) 10K type strain sequencing project: providing services to taxonomists for standard genome sequencing and annotation.</title>
        <authorList>
            <consortium name="The Broad Institute Genomics Platform"/>
            <consortium name="The Broad Institute Genome Sequencing Center for Infectious Disease"/>
            <person name="Wu L."/>
            <person name="Ma J."/>
        </authorList>
    </citation>
    <scope>NUCLEOTIDE SEQUENCE [LARGE SCALE GENOMIC DNA]</scope>
    <source>
        <strain evidence="7">CGMCC 1.6964</strain>
    </source>
</reference>
<comment type="caution">
    <text evidence="6">The sequence shown here is derived from an EMBL/GenBank/DDBJ whole genome shotgun (WGS) entry which is preliminary data.</text>
</comment>
<dbReference type="InterPro" id="IPR036388">
    <property type="entry name" value="WH-like_DNA-bd_sf"/>
</dbReference>
<name>A0ABQ2L274_9BACL</name>
<dbReference type="CDD" id="cd05013">
    <property type="entry name" value="SIS_RpiR"/>
    <property type="match status" value="1"/>
</dbReference>
<evidence type="ECO:0000259" key="5">
    <source>
        <dbReference type="PROSITE" id="PS51464"/>
    </source>
</evidence>
<dbReference type="PANTHER" id="PTHR30514">
    <property type="entry name" value="GLUCOKINASE"/>
    <property type="match status" value="1"/>
</dbReference>
<evidence type="ECO:0000313" key="7">
    <source>
        <dbReference type="Proteomes" id="UP000606653"/>
    </source>
</evidence>
<dbReference type="Pfam" id="PF01380">
    <property type="entry name" value="SIS"/>
    <property type="match status" value="1"/>
</dbReference>
<dbReference type="InterPro" id="IPR000281">
    <property type="entry name" value="HTH_RpiR"/>
</dbReference>
<evidence type="ECO:0000256" key="2">
    <source>
        <dbReference type="ARBA" id="ARBA00023125"/>
    </source>
</evidence>
<organism evidence="6 7">
    <name type="scientific">Saccharibacillus kuerlensis</name>
    <dbReference type="NCBI Taxonomy" id="459527"/>
    <lineage>
        <taxon>Bacteria</taxon>
        <taxon>Bacillati</taxon>
        <taxon>Bacillota</taxon>
        <taxon>Bacilli</taxon>
        <taxon>Bacillales</taxon>
        <taxon>Paenibacillaceae</taxon>
        <taxon>Saccharibacillus</taxon>
    </lineage>
</organism>
<sequence>MFSYDTIQRFNETEISIYKYIAANRDKVLFMTIRELAKETGVSTSTILRFCHKAACENYSEFKQQLKENLKETANLSPQSDLEALLHYFQGTNTSAFEAKIEQGAKILNEAEMILFVGLGSSGTLARYGSRYFSNLGKFSIGLEDPYYPVKDIGGKKAALIVLSVSGETKEIVDLMRNFQTGSGKILSVTSQPHSTISKMSDWSISYPLDMQRVNGGFNATSQVPVLFLMEVLARRM</sequence>
<gene>
    <name evidence="6" type="ORF">GCM10010969_20980</name>
</gene>
<dbReference type="Pfam" id="PF01418">
    <property type="entry name" value="HTH_6"/>
    <property type="match status" value="1"/>
</dbReference>
<dbReference type="SUPFAM" id="SSF46689">
    <property type="entry name" value="Homeodomain-like"/>
    <property type="match status" value="1"/>
</dbReference>
<dbReference type="Gene3D" id="1.10.10.10">
    <property type="entry name" value="Winged helix-like DNA-binding domain superfamily/Winged helix DNA-binding domain"/>
    <property type="match status" value="1"/>
</dbReference>
<dbReference type="PROSITE" id="PS51464">
    <property type="entry name" value="SIS"/>
    <property type="match status" value="1"/>
</dbReference>
<keyword evidence="2" id="KW-0238">DNA-binding</keyword>
<keyword evidence="1" id="KW-0805">Transcription regulation</keyword>
<keyword evidence="7" id="KW-1185">Reference proteome</keyword>
<evidence type="ECO:0000256" key="1">
    <source>
        <dbReference type="ARBA" id="ARBA00023015"/>
    </source>
</evidence>
<dbReference type="InterPro" id="IPR001347">
    <property type="entry name" value="SIS_dom"/>
</dbReference>
<dbReference type="Gene3D" id="3.40.50.10490">
    <property type="entry name" value="Glucose-6-phosphate isomerase like protein, domain 1"/>
    <property type="match status" value="1"/>
</dbReference>
<dbReference type="InterPro" id="IPR035472">
    <property type="entry name" value="RpiR-like_SIS"/>
</dbReference>
<evidence type="ECO:0000256" key="3">
    <source>
        <dbReference type="ARBA" id="ARBA00023163"/>
    </source>
</evidence>
<dbReference type="InterPro" id="IPR009057">
    <property type="entry name" value="Homeodomain-like_sf"/>
</dbReference>
<dbReference type="RefSeq" id="WP_018978775.1">
    <property type="nucleotide sequence ID" value="NZ_BMLN01000005.1"/>
</dbReference>
<dbReference type="PROSITE" id="PS00356">
    <property type="entry name" value="HTH_LACI_1"/>
    <property type="match status" value="1"/>
</dbReference>
<dbReference type="EMBL" id="BMLN01000005">
    <property type="protein sequence ID" value="GGO00130.1"/>
    <property type="molecule type" value="Genomic_DNA"/>
</dbReference>
<keyword evidence="3" id="KW-0804">Transcription</keyword>